<sequence>MNRVYHSNRNIVYSCKYHIVFCPKYRRKVLVNGVDVRLKELIQSIAAENHFEVIEMEIMPDHVHLLLEVDPQFGIHKAVKTIKGKTSRILRQEFHWLTTKLPTLWTNSYFCSTVGGAPLGIVKQYIESQKTSQSLWTNSYFCSTVGGAPLGIVKQYIESQKTSQRK</sequence>
<dbReference type="NCBIfam" id="NF033573">
    <property type="entry name" value="transpos_IS200"/>
    <property type="match status" value="1"/>
</dbReference>
<evidence type="ECO:0000313" key="2">
    <source>
        <dbReference type="EMBL" id="RHF51026.1"/>
    </source>
</evidence>
<dbReference type="SMART" id="SM01321">
    <property type="entry name" value="Y1_Tnp"/>
    <property type="match status" value="1"/>
</dbReference>
<evidence type="ECO:0000259" key="1">
    <source>
        <dbReference type="SMART" id="SM01321"/>
    </source>
</evidence>
<dbReference type="SUPFAM" id="SSF143422">
    <property type="entry name" value="Transposase IS200-like"/>
    <property type="match status" value="2"/>
</dbReference>
<dbReference type="InterPro" id="IPR036515">
    <property type="entry name" value="Transposase_17_sf"/>
</dbReference>
<dbReference type="OrthoDB" id="9798161at2"/>
<name>A0A414NVP2_9FIRM</name>
<organism evidence="2 3">
    <name type="scientific">Mitsuokella multacida</name>
    <dbReference type="NCBI Taxonomy" id="52226"/>
    <lineage>
        <taxon>Bacteria</taxon>
        <taxon>Bacillati</taxon>
        <taxon>Bacillota</taxon>
        <taxon>Negativicutes</taxon>
        <taxon>Selenomonadales</taxon>
        <taxon>Selenomonadaceae</taxon>
        <taxon>Mitsuokella</taxon>
    </lineage>
</organism>
<proteinExistence type="predicted"/>
<accession>A0A414NVP2</accession>
<dbReference type="AlphaFoldDB" id="A0A414NVP2"/>
<dbReference type="Proteomes" id="UP000283442">
    <property type="component" value="Unassembled WGS sequence"/>
</dbReference>
<reference evidence="2 3" key="1">
    <citation type="submission" date="2018-08" db="EMBL/GenBank/DDBJ databases">
        <title>A genome reference for cultivated species of the human gut microbiota.</title>
        <authorList>
            <person name="Zou Y."/>
            <person name="Xue W."/>
            <person name="Luo G."/>
        </authorList>
    </citation>
    <scope>NUCLEOTIDE SEQUENCE [LARGE SCALE GENOMIC DNA]</scope>
    <source>
        <strain evidence="2 3">AM25-21AC</strain>
    </source>
</reference>
<dbReference type="InterPro" id="IPR002686">
    <property type="entry name" value="Transposase_17"/>
</dbReference>
<evidence type="ECO:0000313" key="3">
    <source>
        <dbReference type="Proteomes" id="UP000283442"/>
    </source>
</evidence>
<protein>
    <submittedName>
        <fullName evidence="2">IS200/IS605 family transposase</fullName>
    </submittedName>
</protein>
<dbReference type="PANTHER" id="PTHR33360:SF2">
    <property type="entry name" value="TRANSPOSASE FOR INSERTION SEQUENCE ELEMENT IS200"/>
    <property type="match status" value="1"/>
</dbReference>
<dbReference type="Pfam" id="PF01797">
    <property type="entry name" value="Y1_Tnp"/>
    <property type="match status" value="2"/>
</dbReference>
<dbReference type="PANTHER" id="PTHR33360">
    <property type="entry name" value="TRANSPOSASE FOR INSERTION SEQUENCE ELEMENT IS200"/>
    <property type="match status" value="1"/>
</dbReference>
<dbReference type="GO" id="GO:0004803">
    <property type="term" value="F:transposase activity"/>
    <property type="evidence" value="ECO:0007669"/>
    <property type="project" value="InterPro"/>
</dbReference>
<dbReference type="GO" id="GO:0003677">
    <property type="term" value="F:DNA binding"/>
    <property type="evidence" value="ECO:0007669"/>
    <property type="project" value="InterPro"/>
</dbReference>
<dbReference type="EMBL" id="QRHE01000009">
    <property type="protein sequence ID" value="RHF51026.1"/>
    <property type="molecule type" value="Genomic_DNA"/>
</dbReference>
<dbReference type="Gene3D" id="3.30.70.1290">
    <property type="entry name" value="Transposase IS200-like"/>
    <property type="match status" value="2"/>
</dbReference>
<feature type="domain" description="Transposase IS200-like" evidence="1">
    <location>
        <begin position="12"/>
        <end position="129"/>
    </location>
</feature>
<dbReference type="GO" id="GO:0006313">
    <property type="term" value="P:DNA transposition"/>
    <property type="evidence" value="ECO:0007669"/>
    <property type="project" value="InterPro"/>
</dbReference>
<comment type="caution">
    <text evidence="2">The sequence shown here is derived from an EMBL/GenBank/DDBJ whole genome shotgun (WGS) entry which is preliminary data.</text>
</comment>
<gene>
    <name evidence="2" type="primary">tnpA</name>
    <name evidence="2" type="ORF">DW674_09270</name>
</gene>